<dbReference type="EMBL" id="QFXD01000095">
    <property type="protein sequence ID" value="RDH91822.1"/>
    <property type="molecule type" value="Genomic_DNA"/>
</dbReference>
<evidence type="ECO:0000313" key="2">
    <source>
        <dbReference type="EMBL" id="RDH91822.1"/>
    </source>
</evidence>
<evidence type="ECO:0000256" key="1">
    <source>
        <dbReference type="SAM" id="MobiDB-lite"/>
    </source>
</evidence>
<dbReference type="Proteomes" id="UP000255508">
    <property type="component" value="Unassembled WGS sequence"/>
</dbReference>
<comment type="caution">
    <text evidence="2">The sequence shown here is derived from an EMBL/GenBank/DDBJ whole genome shotgun (WGS) entry which is preliminary data.</text>
</comment>
<dbReference type="InterPro" id="IPR045459">
    <property type="entry name" value="DUF5908"/>
</dbReference>
<dbReference type="Pfam" id="PF19265">
    <property type="entry name" value="DUF5908"/>
    <property type="match status" value="1"/>
</dbReference>
<protein>
    <submittedName>
        <fullName evidence="2">Uncharacterized protein</fullName>
    </submittedName>
</protein>
<evidence type="ECO:0000313" key="3">
    <source>
        <dbReference type="Proteomes" id="UP000255508"/>
    </source>
</evidence>
<dbReference type="AlphaFoldDB" id="A0A370DZ70"/>
<sequence>MISAHTVITACFGAHGAPYKILILFIEGALIMPVEIRELVIRAEVGGQEQRRKGSSSGTRPAPEDKEALIAECIERIMQILQEREER</sequence>
<organism evidence="2 3">
    <name type="scientific">endosymbiont of Lamellibrachia luymesi</name>
    <dbReference type="NCBI Taxonomy" id="2200907"/>
    <lineage>
        <taxon>Bacteria</taxon>
        <taxon>Pseudomonadati</taxon>
        <taxon>Pseudomonadota</taxon>
        <taxon>Gammaproteobacteria</taxon>
        <taxon>sulfur-oxidizing symbionts</taxon>
    </lineage>
</organism>
<gene>
    <name evidence="2" type="ORF">DIZ79_05080</name>
</gene>
<proteinExistence type="predicted"/>
<feature type="region of interest" description="Disordered" evidence="1">
    <location>
        <begin position="47"/>
        <end position="66"/>
    </location>
</feature>
<accession>A0A370DZ70</accession>
<reference evidence="2 3" key="1">
    <citation type="journal article" date="2018" name="ISME J.">
        <title>Endosymbiont genomes yield clues of tubeworm success.</title>
        <authorList>
            <person name="Li Y."/>
            <person name="Liles M.R."/>
            <person name="Halanych K.M."/>
        </authorList>
    </citation>
    <scope>NUCLEOTIDE SEQUENCE [LARGE SCALE GENOMIC DNA]</scope>
    <source>
        <strain evidence="2">A1422</strain>
    </source>
</reference>
<name>A0A370DZ70_9GAMM</name>